<proteinExistence type="predicted"/>
<evidence type="ECO:0000256" key="1">
    <source>
        <dbReference type="SAM" id="Phobius"/>
    </source>
</evidence>
<protein>
    <submittedName>
        <fullName evidence="2">Uncharacterized protein</fullName>
    </submittedName>
</protein>
<organism evidence="2 3">
    <name type="scientific">Galerina marginata (strain CBS 339.88)</name>
    <dbReference type="NCBI Taxonomy" id="685588"/>
    <lineage>
        <taxon>Eukaryota</taxon>
        <taxon>Fungi</taxon>
        <taxon>Dikarya</taxon>
        <taxon>Basidiomycota</taxon>
        <taxon>Agaricomycotina</taxon>
        <taxon>Agaricomycetes</taxon>
        <taxon>Agaricomycetidae</taxon>
        <taxon>Agaricales</taxon>
        <taxon>Agaricineae</taxon>
        <taxon>Strophariaceae</taxon>
        <taxon>Galerina</taxon>
    </lineage>
</organism>
<evidence type="ECO:0000313" key="2">
    <source>
        <dbReference type="EMBL" id="KDR81217.1"/>
    </source>
</evidence>
<dbReference type="EMBL" id="KL142371">
    <property type="protein sequence ID" value="KDR81217.1"/>
    <property type="molecule type" value="Genomic_DNA"/>
</dbReference>
<dbReference type="HOGENOM" id="CLU_2922780_0_0_1"/>
<feature type="transmembrane region" description="Helical" evidence="1">
    <location>
        <begin position="20"/>
        <end position="41"/>
    </location>
</feature>
<evidence type="ECO:0000313" key="3">
    <source>
        <dbReference type="Proteomes" id="UP000027222"/>
    </source>
</evidence>
<accession>A0A067TFS6</accession>
<reference evidence="3" key="1">
    <citation type="journal article" date="2014" name="Proc. Natl. Acad. Sci. U.S.A.">
        <title>Extensive sampling of basidiomycete genomes demonstrates inadequacy of the white-rot/brown-rot paradigm for wood decay fungi.</title>
        <authorList>
            <person name="Riley R."/>
            <person name="Salamov A.A."/>
            <person name="Brown D.W."/>
            <person name="Nagy L.G."/>
            <person name="Floudas D."/>
            <person name="Held B.W."/>
            <person name="Levasseur A."/>
            <person name="Lombard V."/>
            <person name="Morin E."/>
            <person name="Otillar R."/>
            <person name="Lindquist E.A."/>
            <person name="Sun H."/>
            <person name="LaButti K.M."/>
            <person name="Schmutz J."/>
            <person name="Jabbour D."/>
            <person name="Luo H."/>
            <person name="Baker S.E."/>
            <person name="Pisabarro A.G."/>
            <person name="Walton J.D."/>
            <person name="Blanchette R.A."/>
            <person name="Henrissat B."/>
            <person name="Martin F."/>
            <person name="Cullen D."/>
            <person name="Hibbett D.S."/>
            <person name="Grigoriev I.V."/>
        </authorList>
    </citation>
    <scope>NUCLEOTIDE SEQUENCE [LARGE SCALE GENOMIC DNA]</scope>
    <source>
        <strain evidence="3">CBS 339.88</strain>
    </source>
</reference>
<keyword evidence="1" id="KW-0812">Transmembrane</keyword>
<keyword evidence="1" id="KW-1133">Transmembrane helix</keyword>
<name>A0A067TFS6_GALM3</name>
<keyword evidence="3" id="KW-1185">Reference proteome</keyword>
<keyword evidence="1" id="KW-0472">Membrane</keyword>
<gene>
    <name evidence="2" type="ORF">GALMADRAFT_1124098</name>
</gene>
<sequence>MGSYDTWIPKIAIIEFSRLLSYLPFLGMVLLAIVGVVGPYVKLCVPTPPFPTFTFQTRSRP</sequence>
<dbReference type="Proteomes" id="UP000027222">
    <property type="component" value="Unassembled WGS sequence"/>
</dbReference>
<dbReference type="AlphaFoldDB" id="A0A067TFS6"/>